<name>A0A0L0DA65_THETB</name>
<organism evidence="2 3">
    <name type="scientific">Thecamonas trahens ATCC 50062</name>
    <dbReference type="NCBI Taxonomy" id="461836"/>
    <lineage>
        <taxon>Eukaryota</taxon>
        <taxon>Apusozoa</taxon>
        <taxon>Apusomonadida</taxon>
        <taxon>Apusomonadidae</taxon>
        <taxon>Thecamonas</taxon>
    </lineage>
</organism>
<protein>
    <submittedName>
        <fullName evidence="2">Uncharacterized protein</fullName>
    </submittedName>
</protein>
<proteinExistence type="predicted"/>
<feature type="transmembrane region" description="Helical" evidence="1">
    <location>
        <begin position="12"/>
        <end position="33"/>
    </location>
</feature>
<evidence type="ECO:0000256" key="1">
    <source>
        <dbReference type="SAM" id="Phobius"/>
    </source>
</evidence>
<gene>
    <name evidence="2" type="ORF">AMSG_05090</name>
</gene>
<keyword evidence="1" id="KW-0812">Transmembrane</keyword>
<reference evidence="2 3" key="1">
    <citation type="submission" date="2010-05" db="EMBL/GenBank/DDBJ databases">
        <title>The Genome Sequence of Thecamonas trahens ATCC 50062.</title>
        <authorList>
            <consortium name="The Broad Institute Genome Sequencing Platform"/>
            <person name="Russ C."/>
            <person name="Cuomo C."/>
            <person name="Shea T."/>
            <person name="Young S.K."/>
            <person name="Zeng Q."/>
            <person name="Koehrsen M."/>
            <person name="Haas B."/>
            <person name="Borodovsky M."/>
            <person name="Guigo R."/>
            <person name="Alvarado L."/>
            <person name="Berlin A."/>
            <person name="Bochicchio J."/>
            <person name="Borenstein D."/>
            <person name="Chapman S."/>
            <person name="Chen Z."/>
            <person name="Freedman E."/>
            <person name="Gellesch M."/>
            <person name="Goldberg J."/>
            <person name="Griggs A."/>
            <person name="Gujja S."/>
            <person name="Heilman E."/>
            <person name="Heiman D."/>
            <person name="Hepburn T."/>
            <person name="Howarth C."/>
            <person name="Jen D."/>
            <person name="Larson L."/>
            <person name="Mehta T."/>
            <person name="Park D."/>
            <person name="Pearson M."/>
            <person name="Roberts A."/>
            <person name="Saif S."/>
            <person name="Shenoy N."/>
            <person name="Sisk P."/>
            <person name="Stolte C."/>
            <person name="Sykes S."/>
            <person name="Thomson T."/>
            <person name="Walk T."/>
            <person name="White J."/>
            <person name="Yandava C."/>
            <person name="Burger G."/>
            <person name="Gray M.W."/>
            <person name="Holland P.W.H."/>
            <person name="King N."/>
            <person name="Lang F.B.F."/>
            <person name="Roger A.J."/>
            <person name="Ruiz-Trillo I."/>
            <person name="Lander E."/>
            <person name="Nusbaum C."/>
        </authorList>
    </citation>
    <scope>NUCLEOTIDE SEQUENCE [LARGE SCALE GENOMIC DNA]</scope>
    <source>
        <strain evidence="2 3">ATCC 50062</strain>
    </source>
</reference>
<dbReference type="Proteomes" id="UP000054408">
    <property type="component" value="Unassembled WGS sequence"/>
</dbReference>
<keyword evidence="1" id="KW-1133">Transmembrane helix</keyword>
<accession>A0A0L0DA65</accession>
<sequence length="125" mass="12996">MAMATVTAEDVAFLGNTFMEGIGFAIVLFGLSVSPLTNAVSKSLLPTRLFGAAAGAIALLSYLAWASTSTEAKTMAAIVCTFYHIQATLIALNESTAATRPAVIVHAALASAFVYAFKDAWFAQA</sequence>
<keyword evidence="3" id="KW-1185">Reference proteome</keyword>
<keyword evidence="1" id="KW-0472">Membrane</keyword>
<dbReference type="EMBL" id="GL349453">
    <property type="protein sequence ID" value="KNC49120.1"/>
    <property type="molecule type" value="Genomic_DNA"/>
</dbReference>
<feature type="transmembrane region" description="Helical" evidence="1">
    <location>
        <begin position="45"/>
        <end position="65"/>
    </location>
</feature>
<evidence type="ECO:0000313" key="2">
    <source>
        <dbReference type="EMBL" id="KNC49120.1"/>
    </source>
</evidence>
<dbReference type="RefSeq" id="XP_013758148.1">
    <property type="nucleotide sequence ID" value="XM_013902694.1"/>
</dbReference>
<dbReference type="GeneID" id="25564578"/>
<dbReference type="AlphaFoldDB" id="A0A0L0DA65"/>
<evidence type="ECO:0000313" key="3">
    <source>
        <dbReference type="Proteomes" id="UP000054408"/>
    </source>
</evidence>